<dbReference type="GO" id="GO:0003677">
    <property type="term" value="F:DNA binding"/>
    <property type="evidence" value="ECO:0007669"/>
    <property type="project" value="UniProtKB-KW"/>
</dbReference>
<dbReference type="Gene3D" id="3.40.50.2300">
    <property type="match status" value="1"/>
</dbReference>
<keyword evidence="2" id="KW-0805">Transcription regulation</keyword>
<dbReference type="CDD" id="cd06170">
    <property type="entry name" value="LuxR_C_like"/>
    <property type="match status" value="1"/>
</dbReference>
<dbReference type="SMART" id="SM00448">
    <property type="entry name" value="REC"/>
    <property type="match status" value="1"/>
</dbReference>
<evidence type="ECO:0000313" key="9">
    <source>
        <dbReference type="Proteomes" id="UP000278981"/>
    </source>
</evidence>
<dbReference type="Pfam" id="PF00196">
    <property type="entry name" value="GerE"/>
    <property type="match status" value="1"/>
</dbReference>
<evidence type="ECO:0000256" key="2">
    <source>
        <dbReference type="ARBA" id="ARBA00023015"/>
    </source>
</evidence>
<dbReference type="AlphaFoldDB" id="A0A3N9XKX8"/>
<keyword evidence="4" id="KW-0804">Transcription</keyword>
<dbReference type="CDD" id="cd17535">
    <property type="entry name" value="REC_NarL-like"/>
    <property type="match status" value="1"/>
</dbReference>
<dbReference type="PROSITE" id="PS50043">
    <property type="entry name" value="HTH_LUXR_2"/>
    <property type="match status" value="1"/>
</dbReference>
<proteinExistence type="predicted"/>
<accession>A0A3N9XKX8</accession>
<dbReference type="RefSeq" id="WP_124821758.1">
    <property type="nucleotide sequence ID" value="NZ_QDGB01000318.1"/>
</dbReference>
<dbReference type="PANTHER" id="PTHR43214:SF24">
    <property type="entry name" value="TRANSCRIPTIONAL REGULATORY PROTEIN NARL-RELATED"/>
    <property type="match status" value="1"/>
</dbReference>
<organism evidence="8 9">
    <name type="scientific">Micromonospora ureilytica</name>
    <dbReference type="NCBI Taxonomy" id="709868"/>
    <lineage>
        <taxon>Bacteria</taxon>
        <taxon>Bacillati</taxon>
        <taxon>Actinomycetota</taxon>
        <taxon>Actinomycetes</taxon>
        <taxon>Micromonosporales</taxon>
        <taxon>Micromonosporaceae</taxon>
        <taxon>Micromonospora</taxon>
    </lineage>
</organism>
<dbReference type="PROSITE" id="PS50110">
    <property type="entry name" value="RESPONSE_REGULATORY"/>
    <property type="match status" value="1"/>
</dbReference>
<comment type="caution">
    <text evidence="8">The sequence shown here is derived from an EMBL/GenBank/DDBJ whole genome shotgun (WGS) entry which is preliminary data.</text>
</comment>
<dbReference type="Pfam" id="PF00072">
    <property type="entry name" value="Response_reg"/>
    <property type="match status" value="1"/>
</dbReference>
<sequence length="230" mass="24869">MIRVAIVDDEPMLRESFRLLVSSDPECTVVGEAADGAAAVRLAKSRRPDVMLMDVRMPHTDGLEATRLIIGDQATTDVRILILTMFDLDPYVYSALRAGASGFLLKDIAPADLLTAVHVVAGGHALFAPSVTRRVIARFCAAEAIPGTGHLDVLTNREREILTLVANGLSNTQICDREHISMATVKTHLNRILAKLNLRDRAQLVIAAYENGLVSAGVRAAVSQPRRGLL</sequence>
<name>A0A3N9XKX8_9ACTN</name>
<keyword evidence="1 5" id="KW-0597">Phosphoprotein</keyword>
<protein>
    <submittedName>
        <fullName evidence="8">DNA-binding response regulator</fullName>
    </submittedName>
</protein>
<evidence type="ECO:0000256" key="3">
    <source>
        <dbReference type="ARBA" id="ARBA00023125"/>
    </source>
</evidence>
<dbReference type="InterPro" id="IPR058245">
    <property type="entry name" value="NreC/VraR/RcsB-like_REC"/>
</dbReference>
<gene>
    <name evidence="8" type="ORF">DDE19_25145</name>
</gene>
<feature type="domain" description="HTH luxR-type" evidence="6">
    <location>
        <begin position="147"/>
        <end position="212"/>
    </location>
</feature>
<dbReference type="SUPFAM" id="SSF46894">
    <property type="entry name" value="C-terminal effector domain of the bipartite response regulators"/>
    <property type="match status" value="1"/>
</dbReference>
<dbReference type="InterPro" id="IPR016032">
    <property type="entry name" value="Sig_transdc_resp-reg_C-effctor"/>
</dbReference>
<keyword evidence="3 8" id="KW-0238">DNA-binding</keyword>
<dbReference type="GO" id="GO:0006355">
    <property type="term" value="P:regulation of DNA-templated transcription"/>
    <property type="evidence" value="ECO:0007669"/>
    <property type="project" value="InterPro"/>
</dbReference>
<dbReference type="InterPro" id="IPR039420">
    <property type="entry name" value="WalR-like"/>
</dbReference>
<evidence type="ECO:0000256" key="5">
    <source>
        <dbReference type="PROSITE-ProRule" id="PRU00169"/>
    </source>
</evidence>
<evidence type="ECO:0000259" key="6">
    <source>
        <dbReference type="PROSITE" id="PS50043"/>
    </source>
</evidence>
<dbReference type="PANTHER" id="PTHR43214">
    <property type="entry name" value="TWO-COMPONENT RESPONSE REGULATOR"/>
    <property type="match status" value="1"/>
</dbReference>
<dbReference type="InterPro" id="IPR011006">
    <property type="entry name" value="CheY-like_superfamily"/>
</dbReference>
<feature type="modified residue" description="4-aspartylphosphate" evidence="5">
    <location>
        <position position="54"/>
    </location>
</feature>
<evidence type="ECO:0000256" key="1">
    <source>
        <dbReference type="ARBA" id="ARBA00022553"/>
    </source>
</evidence>
<dbReference type="InterPro" id="IPR000792">
    <property type="entry name" value="Tscrpt_reg_LuxR_C"/>
</dbReference>
<dbReference type="SMART" id="SM00421">
    <property type="entry name" value="HTH_LUXR"/>
    <property type="match status" value="1"/>
</dbReference>
<evidence type="ECO:0000313" key="8">
    <source>
        <dbReference type="EMBL" id="RQX13774.1"/>
    </source>
</evidence>
<dbReference type="PRINTS" id="PR00038">
    <property type="entry name" value="HTHLUXR"/>
</dbReference>
<dbReference type="EMBL" id="QDGB01000318">
    <property type="protein sequence ID" value="RQX13774.1"/>
    <property type="molecule type" value="Genomic_DNA"/>
</dbReference>
<dbReference type="Proteomes" id="UP000278981">
    <property type="component" value="Unassembled WGS sequence"/>
</dbReference>
<dbReference type="SUPFAM" id="SSF52172">
    <property type="entry name" value="CheY-like"/>
    <property type="match status" value="1"/>
</dbReference>
<reference evidence="8 9" key="1">
    <citation type="submission" date="2018-04" db="EMBL/GenBank/DDBJ databases">
        <title>Micromonosporas from Atacama Desert.</title>
        <authorList>
            <person name="Carro L."/>
            <person name="Klenk H.-P."/>
            <person name="Goodfellow M."/>
        </authorList>
    </citation>
    <scope>NUCLEOTIDE SEQUENCE [LARGE SCALE GENOMIC DNA]</scope>
    <source>
        <strain evidence="8 9">LB19</strain>
    </source>
</reference>
<evidence type="ECO:0000259" key="7">
    <source>
        <dbReference type="PROSITE" id="PS50110"/>
    </source>
</evidence>
<dbReference type="InterPro" id="IPR001789">
    <property type="entry name" value="Sig_transdc_resp-reg_receiver"/>
</dbReference>
<dbReference type="OrthoDB" id="9808843at2"/>
<dbReference type="GO" id="GO:0000160">
    <property type="term" value="P:phosphorelay signal transduction system"/>
    <property type="evidence" value="ECO:0007669"/>
    <property type="project" value="InterPro"/>
</dbReference>
<evidence type="ECO:0000256" key="4">
    <source>
        <dbReference type="ARBA" id="ARBA00023163"/>
    </source>
</evidence>
<feature type="domain" description="Response regulatory" evidence="7">
    <location>
        <begin position="3"/>
        <end position="121"/>
    </location>
</feature>